<dbReference type="OrthoDB" id="9759607at2"/>
<sequence>MAVYLDELYNSAKDVFEMMGEFIGSNTFFIAINDGKVNRVVQTFNKKTSLVDNETIVNFQDSY</sequence>
<proteinExistence type="predicted"/>
<dbReference type="AlphaFoldDB" id="W4QSX7"/>
<dbReference type="EMBL" id="BAUV01000015">
    <property type="protein sequence ID" value="GAE35211.1"/>
    <property type="molecule type" value="Genomic_DNA"/>
</dbReference>
<evidence type="ECO:0000313" key="2">
    <source>
        <dbReference type="Proteomes" id="UP000018896"/>
    </source>
</evidence>
<accession>W4QSX7</accession>
<reference evidence="1 2" key="1">
    <citation type="journal article" date="2014" name="Genome Announc.">
        <title>Draft Genome Sequences of Three Alkaliphilic Bacillus Strains, Bacillus wakoensis JCM 9140T, Bacillus akibai JCM 9157T, and Bacillus hemicellulosilyticus JCM 9152T.</title>
        <authorList>
            <person name="Yuki M."/>
            <person name="Oshima K."/>
            <person name="Suda W."/>
            <person name="Oshida Y."/>
            <person name="Kitamura K."/>
            <person name="Iida T."/>
            <person name="Hattori M."/>
            <person name="Ohkuma M."/>
        </authorList>
    </citation>
    <scope>NUCLEOTIDE SEQUENCE [LARGE SCALE GENOMIC DNA]</scope>
    <source>
        <strain evidence="1 2">JCM 9157</strain>
    </source>
</reference>
<gene>
    <name evidence="1" type="ORF">JCM9157_2310</name>
</gene>
<protein>
    <submittedName>
        <fullName evidence="1">Uncharacterized protein</fullName>
    </submittedName>
</protein>
<dbReference type="RefSeq" id="WP_035664512.1">
    <property type="nucleotide sequence ID" value="NZ_BAUV01000015.1"/>
</dbReference>
<keyword evidence="2" id="KW-1185">Reference proteome</keyword>
<dbReference type="Proteomes" id="UP000018896">
    <property type="component" value="Unassembled WGS sequence"/>
</dbReference>
<organism evidence="1 2">
    <name type="scientific">Halalkalibacter akibai (strain ATCC 43226 / DSM 21942 / CIP 109018 / JCM 9157 / 1139)</name>
    <name type="common">Bacillus akibai</name>
    <dbReference type="NCBI Taxonomy" id="1236973"/>
    <lineage>
        <taxon>Bacteria</taxon>
        <taxon>Bacillati</taxon>
        <taxon>Bacillota</taxon>
        <taxon>Bacilli</taxon>
        <taxon>Bacillales</taxon>
        <taxon>Bacillaceae</taxon>
        <taxon>Halalkalibacter</taxon>
    </lineage>
</organism>
<evidence type="ECO:0000313" key="1">
    <source>
        <dbReference type="EMBL" id="GAE35211.1"/>
    </source>
</evidence>
<comment type="caution">
    <text evidence="1">The sequence shown here is derived from an EMBL/GenBank/DDBJ whole genome shotgun (WGS) entry which is preliminary data.</text>
</comment>
<name>W4QSX7_HALA3</name>